<evidence type="ECO:0000313" key="2">
    <source>
        <dbReference type="Proteomes" id="UP001189429"/>
    </source>
</evidence>
<dbReference type="Proteomes" id="UP001189429">
    <property type="component" value="Unassembled WGS sequence"/>
</dbReference>
<dbReference type="EMBL" id="CAUYUJ010019425">
    <property type="protein sequence ID" value="CAK0891075.1"/>
    <property type="molecule type" value="Genomic_DNA"/>
</dbReference>
<comment type="caution">
    <text evidence="1">The sequence shown here is derived from an EMBL/GenBank/DDBJ whole genome shotgun (WGS) entry which is preliminary data.</text>
</comment>
<organism evidence="1 2">
    <name type="scientific">Prorocentrum cordatum</name>
    <dbReference type="NCBI Taxonomy" id="2364126"/>
    <lineage>
        <taxon>Eukaryota</taxon>
        <taxon>Sar</taxon>
        <taxon>Alveolata</taxon>
        <taxon>Dinophyceae</taxon>
        <taxon>Prorocentrales</taxon>
        <taxon>Prorocentraceae</taxon>
        <taxon>Prorocentrum</taxon>
    </lineage>
</organism>
<evidence type="ECO:0000313" key="1">
    <source>
        <dbReference type="EMBL" id="CAK0891075.1"/>
    </source>
</evidence>
<name>A0ABN9X0H2_9DINO</name>
<reference evidence="1" key="1">
    <citation type="submission" date="2023-10" db="EMBL/GenBank/DDBJ databases">
        <authorList>
            <person name="Chen Y."/>
            <person name="Shah S."/>
            <person name="Dougan E. K."/>
            <person name="Thang M."/>
            <person name="Chan C."/>
        </authorList>
    </citation>
    <scope>NUCLEOTIDE SEQUENCE [LARGE SCALE GENOMIC DNA]</scope>
</reference>
<gene>
    <name evidence="1" type="ORF">PCOR1329_LOCUS71127</name>
</gene>
<feature type="non-terminal residue" evidence="1">
    <location>
        <position position="863"/>
    </location>
</feature>
<keyword evidence="2" id="KW-1185">Reference proteome</keyword>
<feature type="non-terminal residue" evidence="1">
    <location>
        <position position="1"/>
    </location>
</feature>
<evidence type="ECO:0008006" key="3">
    <source>
        <dbReference type="Google" id="ProtNLM"/>
    </source>
</evidence>
<proteinExistence type="predicted"/>
<accession>A0ABN9X0H2</accession>
<protein>
    <recommendedName>
        <fullName evidence="3">RNA-directed RNA polymerase</fullName>
    </recommendedName>
</protein>
<sequence length="863" mass="94491">AALRLRAEFQDLGIAVFDGSILDSLWEEASLQTDMGYNLMAMIEQLAVEHAMGDPQASKLKWGECTELTFERQGSIAHERPMSWETGDWALKPITIDDIKLVARKFPNATRMGWSNFHPRLLLEVGDDALFRLASLLNSCGRNPHCGELWAIIMVPRPKPDVGQRPIRPMPMLARIWSRMRLRECAKWERPIDQQAFWGNSSSRGCDEAARLHDIFAAHAKPPLEAAGSFYADLSNYYEHIGHCELKVAAQARGFDVWLLRALRCTYRAPRRARVGTCLSDAVAANGAVVAGCSCAAALAKLLLISALRAAALAAPVAGVLNVVDDVSCHAAGPCTMVAQQLAAAYRAFCAKMEDANLPLSRNKTKALATSSKLRDALKSQPGWDIAEGDFVGRSTPREEANRTVQALDQSSEGLQSRPLCESLFGSAIMVVPSGRLRRLRVGATRARGRLARGAALGLASLGQSGGWKRGPLAIVAKTALMAYVEMVWAPLLPEAAARYCLAAGLVIAERLRPWRLVKVPISALVLALERAVWVFISGDPYRLHDALGHEYREVKRHGSSTRGWGAPPFWQPILDLASHRSEVWDLRRQRALRCLIQNTYWRFRCEARDGWRREFLEPPLRGAAARVELMGYPFTELFARGLFLDISELVQIPPRTDDLFKRATSWTAGWSISVFDKHRKLAAEAWGSVPESEGPEQVARDGEDYAVKVLADTIAWGSFKLRCDCLATVRCAAGPLAAAAAGSQRSHLWAGRAERLKDAEVIEVRAYLGPQAVKEGLITQFELDGNAMADARAEEGAAAVRADSNDIHCVEGGQFIARFAARCAAAQGGHIAGSGLRDSMGVKALEIVDLDEWPADPAGACE</sequence>